<reference evidence="9" key="1">
    <citation type="submission" date="2016-10" db="EMBL/GenBank/DDBJ databases">
        <authorList>
            <person name="Varghese N."/>
            <person name="Submissions S."/>
        </authorList>
    </citation>
    <scope>NUCLEOTIDE SEQUENCE [LARGE SCALE GENOMIC DNA]</scope>
    <source>
        <strain evidence="9">CGMCC 4.2126</strain>
    </source>
</reference>
<evidence type="ECO:0000313" key="8">
    <source>
        <dbReference type="EMBL" id="SFL15248.1"/>
    </source>
</evidence>
<keyword evidence="3 6" id="KW-0815">Transposition</keyword>
<dbReference type="Proteomes" id="UP000199111">
    <property type="component" value="Unassembled WGS sequence"/>
</dbReference>
<evidence type="ECO:0000256" key="5">
    <source>
        <dbReference type="ARBA" id="ARBA00023172"/>
    </source>
</evidence>
<keyword evidence="5 6" id="KW-0233">DNA recombination</keyword>
<comment type="function">
    <text evidence="1 6">Required for the transposition of the insertion element.</text>
</comment>
<comment type="similarity">
    <text evidence="2 6">Belongs to the transposase mutator family.</text>
</comment>
<accession>A0A1I4FBE2</accession>
<dbReference type="GO" id="GO:0004803">
    <property type="term" value="F:transposase activity"/>
    <property type="evidence" value="ECO:0007669"/>
    <property type="project" value="UniProtKB-UniRule"/>
</dbReference>
<dbReference type="GO" id="GO:0003677">
    <property type="term" value="F:DNA binding"/>
    <property type="evidence" value="ECO:0007669"/>
    <property type="project" value="UniProtKB-UniRule"/>
</dbReference>
<keyword evidence="4 6" id="KW-0238">DNA-binding</keyword>
<evidence type="ECO:0000256" key="3">
    <source>
        <dbReference type="ARBA" id="ARBA00022578"/>
    </source>
</evidence>
<name>A0A1I4FBE2_9ACTN</name>
<dbReference type="PANTHER" id="PTHR33217:SF7">
    <property type="entry name" value="TRANSPOSASE FOR INSERTION SEQUENCE ELEMENT IS1081"/>
    <property type="match status" value="1"/>
</dbReference>
<proteinExistence type="inferred from homology"/>
<sequence>MIREFAQRMMDAEVEQLCGAGYGEISDQRTNTRNGYRARPWDTRAGSIELAVPRLRQGSYFSDFLLDKRRRAGAGRPARASAALRPRRLASPSSNAERTAG</sequence>
<evidence type="ECO:0000256" key="1">
    <source>
        <dbReference type="ARBA" id="ARBA00002190"/>
    </source>
</evidence>
<gene>
    <name evidence="8" type="ORF">SAMN05216275_16019</name>
</gene>
<evidence type="ECO:0000256" key="4">
    <source>
        <dbReference type="ARBA" id="ARBA00023125"/>
    </source>
</evidence>
<evidence type="ECO:0000256" key="7">
    <source>
        <dbReference type="SAM" id="MobiDB-lite"/>
    </source>
</evidence>
<dbReference type="EMBL" id="FOQY01000060">
    <property type="protein sequence ID" value="SFL15248.1"/>
    <property type="molecule type" value="Genomic_DNA"/>
</dbReference>
<evidence type="ECO:0000313" key="9">
    <source>
        <dbReference type="Proteomes" id="UP000199111"/>
    </source>
</evidence>
<keyword evidence="6" id="KW-0814">Transposable element</keyword>
<dbReference type="InterPro" id="IPR001207">
    <property type="entry name" value="Transposase_mutator"/>
</dbReference>
<keyword evidence="9" id="KW-1185">Reference proteome</keyword>
<dbReference type="AlphaFoldDB" id="A0A1I4FBE2"/>
<dbReference type="Pfam" id="PF00872">
    <property type="entry name" value="Transposase_mut"/>
    <property type="match status" value="1"/>
</dbReference>
<dbReference type="GO" id="GO:0006313">
    <property type="term" value="P:DNA transposition"/>
    <property type="evidence" value="ECO:0007669"/>
    <property type="project" value="UniProtKB-UniRule"/>
</dbReference>
<protein>
    <recommendedName>
        <fullName evidence="6">Mutator family transposase</fullName>
    </recommendedName>
</protein>
<organism evidence="8 9">
    <name type="scientific">Streptosporangium canum</name>
    <dbReference type="NCBI Taxonomy" id="324952"/>
    <lineage>
        <taxon>Bacteria</taxon>
        <taxon>Bacillati</taxon>
        <taxon>Actinomycetota</taxon>
        <taxon>Actinomycetes</taxon>
        <taxon>Streptosporangiales</taxon>
        <taxon>Streptosporangiaceae</taxon>
        <taxon>Streptosporangium</taxon>
    </lineage>
</organism>
<feature type="region of interest" description="Disordered" evidence="7">
    <location>
        <begin position="72"/>
        <end position="101"/>
    </location>
</feature>
<dbReference type="PANTHER" id="PTHR33217">
    <property type="entry name" value="TRANSPOSASE FOR INSERTION SEQUENCE ELEMENT IS1081"/>
    <property type="match status" value="1"/>
</dbReference>
<evidence type="ECO:0000256" key="6">
    <source>
        <dbReference type="RuleBase" id="RU365089"/>
    </source>
</evidence>
<evidence type="ECO:0000256" key="2">
    <source>
        <dbReference type="ARBA" id="ARBA00010961"/>
    </source>
</evidence>
<feature type="compositionally biased region" description="Low complexity" evidence="7">
    <location>
        <begin position="74"/>
        <end position="94"/>
    </location>
</feature>